<dbReference type="Gene3D" id="3.40.50.12780">
    <property type="entry name" value="N-terminal domain of ligase-like"/>
    <property type="match status" value="1"/>
</dbReference>
<gene>
    <name evidence="3" type="primary">fadK_2</name>
    <name evidence="3" type="ORF">MPEAHAMD_6225</name>
</gene>
<dbReference type="Gene3D" id="3.30.300.30">
    <property type="match status" value="1"/>
</dbReference>
<dbReference type="Proteomes" id="UP001055286">
    <property type="component" value="Unassembled WGS sequence"/>
</dbReference>
<accession>A0AA37HHR9</accession>
<dbReference type="Pfam" id="PF00501">
    <property type="entry name" value="AMP-binding"/>
    <property type="match status" value="1"/>
</dbReference>
<name>A0AA37HHR9_9HYPH</name>
<feature type="domain" description="AMP-dependent synthetase/ligase" evidence="1">
    <location>
        <begin position="32"/>
        <end position="387"/>
    </location>
</feature>
<sequence>MRPYLTLHHPAQSRRYYALGSWRDETLYALLARHATARPGAPALRDGRRLLTYAELLAWVDGVAGDLRIRGLRGGDRVSVWMSNRAEAVVALLACSREGFACNPSLHRTHTCAEIGQLLQRLSARAVLTEDGWGADRATGDLDAVLAGIETLRVRYTPETFPRPGSAPGPAVADPDKVAYLAFTSGTTGTPKCVMHSDNTLLANGRELVRDWGHGPDTVLYSLSPLSHHIAWVGVAQWLAAGCLFVVDDPPEGMSRLDFIVATGATYVLGVPTHAMDIQAEQVRRGIARLGRVAVFYMAGASIPPSVAQAFLSQGIKPQNIYGMTENSSHQYTHPGDDETTVTTTCGRGGSAYEVRIFDPADDDRELPVGSVGQIGGRGAALMLGYFDNQAATEGSFNHDGWFLSGDLGALDAHGNLRIEGRLKDLIIRGGHNIHPSHIEALALRHPAVERVACYPVADERLGERVCVAVMGEVEPDDLLAHLAAVGLSKFDMPEYFLRLDAFPLTPSGKVLKRTLVEETRCGALIPTPIRYRTTTGAAA</sequence>
<reference evidence="3" key="1">
    <citation type="journal article" date="2016" name="Front. Microbiol.">
        <title>Genome Sequence of the Piezophilic, Mesophilic Sulfate-Reducing Bacterium Desulfovibrio indicus J2T.</title>
        <authorList>
            <person name="Cao J."/>
            <person name="Maignien L."/>
            <person name="Shao Z."/>
            <person name="Alain K."/>
            <person name="Jebbar M."/>
        </authorList>
    </citation>
    <scope>NUCLEOTIDE SEQUENCE</scope>
    <source>
        <strain evidence="3">JCM 32048</strain>
    </source>
</reference>
<dbReference type="InterPro" id="IPR000873">
    <property type="entry name" value="AMP-dep_synth/lig_dom"/>
</dbReference>
<dbReference type="InterPro" id="IPR045851">
    <property type="entry name" value="AMP-bd_C_sf"/>
</dbReference>
<evidence type="ECO:0000259" key="1">
    <source>
        <dbReference type="Pfam" id="PF00501"/>
    </source>
</evidence>
<evidence type="ECO:0000259" key="2">
    <source>
        <dbReference type="Pfam" id="PF13193"/>
    </source>
</evidence>
<protein>
    <submittedName>
        <fullName evidence="3">Medium-chain fatty-acid--CoA ligase</fullName>
    </submittedName>
</protein>
<dbReference type="AlphaFoldDB" id="A0AA37HHR9"/>
<dbReference type="GO" id="GO:0016877">
    <property type="term" value="F:ligase activity, forming carbon-sulfur bonds"/>
    <property type="evidence" value="ECO:0007669"/>
    <property type="project" value="UniProtKB-ARBA"/>
</dbReference>
<dbReference type="Pfam" id="PF13193">
    <property type="entry name" value="AMP-binding_C"/>
    <property type="match status" value="1"/>
</dbReference>
<dbReference type="InterPro" id="IPR042099">
    <property type="entry name" value="ANL_N_sf"/>
</dbReference>
<dbReference type="InterPro" id="IPR025110">
    <property type="entry name" value="AMP-bd_C"/>
</dbReference>
<evidence type="ECO:0000313" key="4">
    <source>
        <dbReference type="Proteomes" id="UP001055286"/>
    </source>
</evidence>
<dbReference type="InterPro" id="IPR050237">
    <property type="entry name" value="ATP-dep_AMP-bd_enzyme"/>
</dbReference>
<dbReference type="PANTHER" id="PTHR43767">
    <property type="entry name" value="LONG-CHAIN-FATTY-ACID--COA LIGASE"/>
    <property type="match status" value="1"/>
</dbReference>
<feature type="domain" description="AMP-binding enzyme C-terminal" evidence="2">
    <location>
        <begin position="439"/>
        <end position="510"/>
    </location>
</feature>
<dbReference type="RefSeq" id="WP_238193297.1">
    <property type="nucleotide sequence ID" value="NZ_BPQJ01000053.1"/>
</dbReference>
<organism evidence="3 4">
    <name type="scientific">Methylobacterium frigidaeris</name>
    <dbReference type="NCBI Taxonomy" id="2038277"/>
    <lineage>
        <taxon>Bacteria</taxon>
        <taxon>Pseudomonadati</taxon>
        <taxon>Pseudomonadota</taxon>
        <taxon>Alphaproteobacteria</taxon>
        <taxon>Hyphomicrobiales</taxon>
        <taxon>Methylobacteriaceae</taxon>
        <taxon>Methylobacterium</taxon>
    </lineage>
</organism>
<evidence type="ECO:0000313" key="3">
    <source>
        <dbReference type="EMBL" id="GJD66029.1"/>
    </source>
</evidence>
<dbReference type="SUPFAM" id="SSF56801">
    <property type="entry name" value="Acetyl-CoA synthetase-like"/>
    <property type="match status" value="1"/>
</dbReference>
<dbReference type="InterPro" id="IPR020845">
    <property type="entry name" value="AMP-binding_CS"/>
</dbReference>
<reference evidence="3" key="2">
    <citation type="submission" date="2021-08" db="EMBL/GenBank/DDBJ databases">
        <authorList>
            <person name="Tani A."/>
            <person name="Ola A."/>
            <person name="Ogura Y."/>
            <person name="Katsura K."/>
            <person name="Hayashi T."/>
        </authorList>
    </citation>
    <scope>NUCLEOTIDE SEQUENCE</scope>
    <source>
        <strain evidence="3">JCM 32048</strain>
    </source>
</reference>
<dbReference type="PROSITE" id="PS00455">
    <property type="entry name" value="AMP_BINDING"/>
    <property type="match status" value="1"/>
</dbReference>
<comment type="caution">
    <text evidence="3">The sequence shown here is derived from an EMBL/GenBank/DDBJ whole genome shotgun (WGS) entry which is preliminary data.</text>
</comment>
<keyword evidence="4" id="KW-1185">Reference proteome</keyword>
<dbReference type="PANTHER" id="PTHR43767:SF10">
    <property type="entry name" value="SURFACTIN SYNTHASE SUBUNIT 1"/>
    <property type="match status" value="1"/>
</dbReference>
<proteinExistence type="predicted"/>
<dbReference type="EMBL" id="BPQJ01000053">
    <property type="protein sequence ID" value="GJD66029.1"/>
    <property type="molecule type" value="Genomic_DNA"/>
</dbReference>
<keyword evidence="3" id="KW-0436">Ligase</keyword>